<feature type="region of interest" description="Disordered" evidence="1">
    <location>
        <begin position="442"/>
        <end position="472"/>
    </location>
</feature>
<dbReference type="Gene3D" id="3.40.50.300">
    <property type="entry name" value="P-loop containing nucleotide triphosphate hydrolases"/>
    <property type="match status" value="1"/>
</dbReference>
<feature type="compositionally biased region" description="Low complexity" evidence="1">
    <location>
        <begin position="1"/>
        <end position="26"/>
    </location>
</feature>
<name>A0A7G2C0S2_9TRYP</name>
<dbReference type="PANTHER" id="PTHR14932:SF1">
    <property type="entry name" value="RAB-LIKE PROTEIN 6"/>
    <property type="match status" value="1"/>
</dbReference>
<dbReference type="InterPro" id="IPR040385">
    <property type="entry name" value="RABL6"/>
</dbReference>
<dbReference type="AlphaFoldDB" id="A0A7G2C0S2"/>
<dbReference type="GO" id="GO:0005829">
    <property type="term" value="C:cytosol"/>
    <property type="evidence" value="ECO:0007669"/>
    <property type="project" value="TreeGrafter"/>
</dbReference>
<feature type="region of interest" description="Disordered" evidence="1">
    <location>
        <begin position="1"/>
        <end position="28"/>
    </location>
</feature>
<dbReference type="InterPro" id="IPR027417">
    <property type="entry name" value="P-loop_NTPase"/>
</dbReference>
<dbReference type="VEuPathDB" id="TriTrypDB:ADEAN_000068300"/>
<dbReference type="OrthoDB" id="207081at2759"/>
<dbReference type="GO" id="GO:0005525">
    <property type="term" value="F:GTP binding"/>
    <property type="evidence" value="ECO:0007669"/>
    <property type="project" value="InterPro"/>
</dbReference>
<protein>
    <submittedName>
        <fullName evidence="2">Uncharacterized protein</fullName>
    </submittedName>
</protein>
<evidence type="ECO:0000256" key="1">
    <source>
        <dbReference type="SAM" id="MobiDB-lite"/>
    </source>
</evidence>
<dbReference type="PANTHER" id="PTHR14932">
    <property type="entry name" value="RAS GTPASE-RELATED"/>
    <property type="match status" value="1"/>
</dbReference>
<proteinExistence type="predicted"/>
<accession>A0A7G2C0S2</accession>
<evidence type="ECO:0000313" key="3">
    <source>
        <dbReference type="Proteomes" id="UP000515908"/>
    </source>
</evidence>
<keyword evidence="3" id="KW-1185">Reference proteome</keyword>
<organism evidence="2 3">
    <name type="scientific">Angomonas deanei</name>
    <dbReference type="NCBI Taxonomy" id="59799"/>
    <lineage>
        <taxon>Eukaryota</taxon>
        <taxon>Discoba</taxon>
        <taxon>Euglenozoa</taxon>
        <taxon>Kinetoplastea</taxon>
        <taxon>Metakinetoplastina</taxon>
        <taxon>Trypanosomatida</taxon>
        <taxon>Trypanosomatidae</taxon>
        <taxon>Strigomonadinae</taxon>
        <taxon>Angomonas</taxon>
    </lineage>
</organism>
<gene>
    <name evidence="2" type="ORF">ADEAN_000068300</name>
</gene>
<feature type="region of interest" description="Disordered" evidence="1">
    <location>
        <begin position="359"/>
        <end position="379"/>
    </location>
</feature>
<sequence length="472" mass="52027">MSFFTALTSYLSPPTTTSGPTAEPSAHPNTVRLLSDRTKEELKKGVAYNMKVVLRGMRGVGKTTLLAQICGFPIPYTYKPSQAISAGTIRIRGSDCAPHEGTKVDVWDVVDSSDMDMTYTLPPSLRKKIVDTLFRQNVMNVLSSYTSDAQSIDVYRNCNLVMLVVDCARPESLQYAVDECKRIPSDACILFVLNCMDRPKEEHKVTAAQVTRECAKLARTRTTFMQGLMRGNTVPHEYSLGPSMIEVSGQTGENIKELLRCLDTPNVLLRIALLEDKVDTLYRRLNWRQASQPPRPPVATKSEPMAPYVVQTTEPEGLCAAPPTQELKLFHRHVKPRALSVEMDRPNVIQEDFLRDIPSHSEEEEEEEEPAPTADQPVVRSPLISPSEVSEPSVSLGDVGDAAMTNFLEGVELDEGSVISAVSTAGSSVALHVDSALPQLTTRRGSHSLRKASVSSASKEDVNHKEQPHTRL</sequence>
<dbReference type="SUPFAM" id="SSF52540">
    <property type="entry name" value="P-loop containing nucleoside triphosphate hydrolases"/>
    <property type="match status" value="1"/>
</dbReference>
<evidence type="ECO:0000313" key="2">
    <source>
        <dbReference type="EMBL" id="CAD2213246.1"/>
    </source>
</evidence>
<dbReference type="GO" id="GO:0005634">
    <property type="term" value="C:nucleus"/>
    <property type="evidence" value="ECO:0007669"/>
    <property type="project" value="TreeGrafter"/>
</dbReference>
<reference evidence="2 3" key="1">
    <citation type="submission" date="2020-08" db="EMBL/GenBank/DDBJ databases">
        <authorList>
            <person name="Newling K."/>
            <person name="Davey J."/>
            <person name="Forrester S."/>
        </authorList>
    </citation>
    <scope>NUCLEOTIDE SEQUENCE [LARGE SCALE GENOMIC DNA]</scope>
    <source>
        <strain evidence="3">Crithidia deanei Carvalho (ATCC PRA-265)</strain>
    </source>
</reference>
<dbReference type="Proteomes" id="UP000515908">
    <property type="component" value="Chromosome 01"/>
</dbReference>
<feature type="compositionally biased region" description="Basic and acidic residues" evidence="1">
    <location>
        <begin position="458"/>
        <end position="472"/>
    </location>
</feature>
<dbReference type="EMBL" id="LR877145">
    <property type="protein sequence ID" value="CAD2213246.1"/>
    <property type="molecule type" value="Genomic_DNA"/>
</dbReference>